<reference evidence="2 3" key="1">
    <citation type="submission" date="2019-03" db="EMBL/GenBank/DDBJ databases">
        <title>Sapientia aquatica gen. nov., sp. nov., isolated from a crater lake.</title>
        <authorList>
            <person name="Felfoldi T."/>
            <person name="Szabo A."/>
            <person name="Toth E."/>
            <person name="Schumann P."/>
            <person name="Keki Z."/>
            <person name="Marialigeti K."/>
            <person name="Mathe I."/>
        </authorList>
    </citation>
    <scope>NUCLEOTIDE SEQUENCE [LARGE SCALE GENOMIC DNA]</scope>
    <source>
        <strain evidence="2 3">SA-152</strain>
    </source>
</reference>
<evidence type="ECO:0000313" key="2">
    <source>
        <dbReference type="EMBL" id="TDK66411.1"/>
    </source>
</evidence>
<feature type="transmembrane region" description="Helical" evidence="1">
    <location>
        <begin position="179"/>
        <end position="201"/>
    </location>
</feature>
<keyword evidence="1" id="KW-1133">Transmembrane helix</keyword>
<gene>
    <name evidence="2" type="ORF">E2I14_08015</name>
</gene>
<dbReference type="Pfam" id="PF11667">
    <property type="entry name" value="DUF3267"/>
    <property type="match status" value="1"/>
</dbReference>
<evidence type="ECO:0000256" key="1">
    <source>
        <dbReference type="SAM" id="Phobius"/>
    </source>
</evidence>
<keyword evidence="3" id="KW-1185">Reference proteome</keyword>
<organism evidence="2 3">
    <name type="scientific">Sapientia aquatica</name>
    <dbReference type="NCBI Taxonomy" id="1549640"/>
    <lineage>
        <taxon>Bacteria</taxon>
        <taxon>Pseudomonadati</taxon>
        <taxon>Pseudomonadota</taxon>
        <taxon>Betaproteobacteria</taxon>
        <taxon>Burkholderiales</taxon>
        <taxon>Oxalobacteraceae</taxon>
        <taxon>Sapientia</taxon>
    </lineage>
</organism>
<protein>
    <submittedName>
        <fullName evidence="2">DUF3267 domain-containing protein</fullName>
    </submittedName>
</protein>
<feature type="transmembrane region" description="Helical" evidence="1">
    <location>
        <begin position="67"/>
        <end position="87"/>
    </location>
</feature>
<sequence length="224" mass="25544">MKTSLKFKKFASFAKLLKSRLAGRGRSDTSTVASNNDLILDLSKWEKVDMSESMSTIDFFLLRHSGAFSYIFGYSASIIVWCWVDAIGFQMDRIIRHDWLAIFPPIVFTIVLILLHEGWHYVFSNRAISEFGINIREAYFAVIFRGEYSKSRLLLGTLAPTIFISMLVLPACLFDSPYLMLLVIVNLAGSGSDWISAYFIFRTVKTRVWLTEEASYFPIEPGSN</sequence>
<feature type="transmembrane region" description="Helical" evidence="1">
    <location>
        <begin position="153"/>
        <end position="173"/>
    </location>
</feature>
<dbReference type="Proteomes" id="UP000294829">
    <property type="component" value="Unassembled WGS sequence"/>
</dbReference>
<feature type="transmembrane region" description="Helical" evidence="1">
    <location>
        <begin position="99"/>
        <end position="116"/>
    </location>
</feature>
<dbReference type="InterPro" id="IPR021683">
    <property type="entry name" value="DUF3267"/>
</dbReference>
<accession>A0A4R5W1W0</accession>
<dbReference type="AlphaFoldDB" id="A0A4R5W1W0"/>
<name>A0A4R5W1W0_9BURK</name>
<evidence type="ECO:0000313" key="3">
    <source>
        <dbReference type="Proteomes" id="UP000294829"/>
    </source>
</evidence>
<dbReference type="RefSeq" id="WP_133327266.1">
    <property type="nucleotide sequence ID" value="NZ_SMYL01000003.1"/>
</dbReference>
<keyword evidence="1" id="KW-0472">Membrane</keyword>
<keyword evidence="1" id="KW-0812">Transmembrane</keyword>
<dbReference type="EMBL" id="SMYL01000003">
    <property type="protein sequence ID" value="TDK66411.1"/>
    <property type="molecule type" value="Genomic_DNA"/>
</dbReference>
<proteinExistence type="predicted"/>
<comment type="caution">
    <text evidence="2">The sequence shown here is derived from an EMBL/GenBank/DDBJ whole genome shotgun (WGS) entry which is preliminary data.</text>
</comment>